<dbReference type="SUPFAM" id="SSF56601">
    <property type="entry name" value="beta-lactamase/transpeptidase-like"/>
    <property type="match status" value="1"/>
</dbReference>
<evidence type="ECO:0000256" key="5">
    <source>
        <dbReference type="ARBA" id="ARBA00022670"/>
    </source>
</evidence>
<comment type="similarity">
    <text evidence="2">In the C-terminal section; belongs to the transpeptidase family.</text>
</comment>
<dbReference type="GO" id="GO:0004180">
    <property type="term" value="F:carboxypeptidase activity"/>
    <property type="evidence" value="ECO:0007669"/>
    <property type="project" value="UniProtKB-KW"/>
</dbReference>
<dbReference type="Proteomes" id="UP001451782">
    <property type="component" value="Chromosome"/>
</dbReference>
<comment type="pathway">
    <text evidence="1">Cell wall biogenesis; peptidoglycan biosynthesis.</text>
</comment>
<evidence type="ECO:0000256" key="2">
    <source>
        <dbReference type="ARBA" id="ARBA00007090"/>
    </source>
</evidence>
<accession>A0AAN0M3E0</accession>
<dbReference type="InterPro" id="IPR036950">
    <property type="entry name" value="PBP_transglycosylase"/>
</dbReference>
<name>A0AAN0M3E0_9RHOB</name>
<evidence type="ECO:0000256" key="9">
    <source>
        <dbReference type="ARBA" id="ARBA00023268"/>
    </source>
</evidence>
<dbReference type="PANTHER" id="PTHR32282">
    <property type="entry name" value="BINDING PROTEIN TRANSPEPTIDASE, PUTATIVE-RELATED"/>
    <property type="match status" value="1"/>
</dbReference>
<dbReference type="Gene3D" id="3.40.710.10">
    <property type="entry name" value="DD-peptidase/beta-lactamase superfamily"/>
    <property type="match status" value="1"/>
</dbReference>
<feature type="domain" description="Penicillin-binding C-terminal" evidence="15">
    <location>
        <begin position="592"/>
        <end position="667"/>
    </location>
</feature>
<comment type="catalytic activity">
    <reaction evidence="11">
        <text>[GlcNAc-(1-&gt;4)-Mur2Ac(oyl-L-Ala-gamma-D-Glu-L-Lys-D-Ala-D-Ala)](n)-di-trans,octa-cis-undecaprenyl diphosphate + beta-D-GlcNAc-(1-&gt;4)-Mur2Ac(oyl-L-Ala-gamma-D-Glu-L-Lys-D-Ala-D-Ala)-di-trans,octa-cis-undecaprenyl diphosphate = [GlcNAc-(1-&gt;4)-Mur2Ac(oyl-L-Ala-gamma-D-Glu-L-Lys-D-Ala-D-Ala)](n+1)-di-trans,octa-cis-undecaprenyl diphosphate + di-trans,octa-cis-undecaprenyl diphosphate + H(+)</text>
        <dbReference type="Rhea" id="RHEA:23708"/>
        <dbReference type="Rhea" id="RHEA-COMP:9602"/>
        <dbReference type="Rhea" id="RHEA-COMP:9603"/>
        <dbReference type="ChEBI" id="CHEBI:15378"/>
        <dbReference type="ChEBI" id="CHEBI:58405"/>
        <dbReference type="ChEBI" id="CHEBI:60033"/>
        <dbReference type="ChEBI" id="CHEBI:78435"/>
        <dbReference type="EC" id="2.4.99.28"/>
    </reaction>
</comment>
<dbReference type="SUPFAM" id="SSF53955">
    <property type="entry name" value="Lysozyme-like"/>
    <property type="match status" value="1"/>
</dbReference>
<dbReference type="InterPro" id="IPR011815">
    <property type="entry name" value="PBP_1c"/>
</dbReference>
<dbReference type="RefSeq" id="WP_342070602.1">
    <property type="nucleotide sequence ID" value="NZ_CP151762.1"/>
</dbReference>
<organism evidence="16 17">
    <name type="scientific">Yoonia algicola</name>
    <dbReference type="NCBI Taxonomy" id="3137368"/>
    <lineage>
        <taxon>Bacteria</taxon>
        <taxon>Pseudomonadati</taxon>
        <taxon>Pseudomonadota</taxon>
        <taxon>Alphaproteobacteria</taxon>
        <taxon>Rhodobacterales</taxon>
        <taxon>Paracoccaceae</taxon>
        <taxon>Yoonia</taxon>
    </lineage>
</organism>
<evidence type="ECO:0000256" key="7">
    <source>
        <dbReference type="ARBA" id="ARBA00022679"/>
    </source>
</evidence>
<protein>
    <recommendedName>
        <fullName evidence="10">peptidoglycan glycosyltransferase</fullName>
        <ecNumber evidence="10">2.4.99.28</ecNumber>
    </recommendedName>
</protein>
<dbReference type="InterPro" id="IPR001460">
    <property type="entry name" value="PCN-bd_Tpept"/>
</dbReference>
<keyword evidence="12" id="KW-0732">Signal</keyword>
<dbReference type="InterPro" id="IPR023346">
    <property type="entry name" value="Lysozyme-like_dom_sf"/>
</dbReference>
<keyword evidence="6" id="KW-0328">Glycosyltransferase</keyword>
<feature type="signal peptide" evidence="12">
    <location>
        <begin position="1"/>
        <end position="19"/>
    </location>
</feature>
<keyword evidence="17" id="KW-1185">Reference proteome</keyword>
<dbReference type="Pfam" id="PF06832">
    <property type="entry name" value="BiPBP_C"/>
    <property type="match status" value="1"/>
</dbReference>
<keyword evidence="8" id="KW-0378">Hydrolase</keyword>
<evidence type="ECO:0000259" key="13">
    <source>
        <dbReference type="Pfam" id="PF00905"/>
    </source>
</evidence>
<dbReference type="EMBL" id="CP151762">
    <property type="protein sequence ID" value="WZU64235.1"/>
    <property type="molecule type" value="Genomic_DNA"/>
</dbReference>
<dbReference type="GO" id="GO:0030288">
    <property type="term" value="C:outer membrane-bounded periplasmic space"/>
    <property type="evidence" value="ECO:0007669"/>
    <property type="project" value="TreeGrafter"/>
</dbReference>
<comment type="similarity">
    <text evidence="3">In the N-terminal section; belongs to the glycosyltransferase 51 family.</text>
</comment>
<evidence type="ECO:0000256" key="4">
    <source>
        <dbReference type="ARBA" id="ARBA00022645"/>
    </source>
</evidence>
<keyword evidence="5" id="KW-0645">Protease</keyword>
<dbReference type="InterPro" id="IPR050396">
    <property type="entry name" value="Glycosyltr_51/Transpeptidase"/>
</dbReference>
<dbReference type="GO" id="GO:0009252">
    <property type="term" value="P:peptidoglycan biosynthetic process"/>
    <property type="evidence" value="ECO:0007669"/>
    <property type="project" value="InterPro"/>
</dbReference>
<reference evidence="16 17" key="1">
    <citation type="submission" date="2024-04" db="EMBL/GenBank/DDBJ databases">
        <title>Phylogenomic analyses of a clade within the roseobacter group suggest taxonomic reassignments of species of the genera Aestuariivita, Citreicella, Loktanella, Nautella, Pelagibaca, Ruegeria, Thalassobius, Thiobacimonas and Tropicibacter, and the proposal o.</title>
        <authorList>
            <person name="Jeon C.O."/>
        </authorList>
    </citation>
    <scope>NUCLEOTIDE SEQUENCE [LARGE SCALE GENOMIC DNA]</scope>
    <source>
        <strain evidence="16 17">G8-12</strain>
    </source>
</reference>
<evidence type="ECO:0000259" key="14">
    <source>
        <dbReference type="Pfam" id="PF00912"/>
    </source>
</evidence>
<dbReference type="GO" id="GO:0008955">
    <property type="term" value="F:peptidoglycan glycosyltransferase activity"/>
    <property type="evidence" value="ECO:0007669"/>
    <property type="project" value="UniProtKB-EC"/>
</dbReference>
<evidence type="ECO:0000256" key="1">
    <source>
        <dbReference type="ARBA" id="ARBA00004752"/>
    </source>
</evidence>
<evidence type="ECO:0000256" key="12">
    <source>
        <dbReference type="SAM" id="SignalP"/>
    </source>
</evidence>
<dbReference type="PANTHER" id="PTHR32282:SF15">
    <property type="entry name" value="PENICILLIN-BINDING PROTEIN 1C"/>
    <property type="match status" value="1"/>
</dbReference>
<dbReference type="NCBIfam" id="TIGR02073">
    <property type="entry name" value="PBP_1c"/>
    <property type="match status" value="1"/>
</dbReference>
<dbReference type="EC" id="2.4.99.28" evidence="10"/>
<evidence type="ECO:0000256" key="3">
    <source>
        <dbReference type="ARBA" id="ARBA00007739"/>
    </source>
</evidence>
<sequence>MTRWLFAIALCLWAGAAVRDGVDAWVDTTVLPPLTVEVSSEVRDRNGDLLRAYTVADGRWRLAVELGEVDPTYLAMLIRYEDKRFASHTGVDPLAALRAVVQAVWHGRVVSGGSTLTMQVARLLEDGSTGRWAGKLRQIRVALALERELTKDEILTLYLNRAPFGGNIEGVRAASYAYFDRPPRRLTPAQAALLVALPQSPERRRPDRAAGAATQARNGILTRMAEDGVIDVTTLQVATRDAVPSTRHVLPSFAPHLSDRLVAQGVTRHDVTLDRRLQIALEALAVEAVRGRSDGVQVAMIVADHTTGEMLASVGSAAYSADVPGGFIDLTQSVRSPGSTLKPLVYGLGFDQGLIHPETMIADRPTDFDGYRPQNFDGFFRGELRVRTALQHSLNIPAVAVTQALGPHHLLAGLRRAGADPQVPGGAPGLAVALGGVGLSLHDLVKLYAAIGNGGTAVDLRWQEHATPAFAPQAVMNRAAAWQIAHILQETPRPRGVQGDGIAFKTGTSYGHRDAWAIGFDGRHVVGVWLGRPDGTPVPGVFGGDLAAPVMFDAFARVKPAIDPIGPPPHETLLQATAQLPQHLQYFGLRGEVDTHAPNITFPPDGAVLEGLLLTVKVRDGRAPYVWLANGEPVARTHRREIDITAPGIGFSSLTVVDADGRSDQAHFRVLQP</sequence>
<dbReference type="Gene3D" id="1.10.3810.10">
    <property type="entry name" value="Biosynthetic peptidoglycan transglycosylase-like"/>
    <property type="match status" value="1"/>
</dbReference>
<evidence type="ECO:0000313" key="16">
    <source>
        <dbReference type="EMBL" id="WZU64235.1"/>
    </source>
</evidence>
<keyword evidence="9" id="KW-0511">Multifunctional enzyme</keyword>
<feature type="chain" id="PRO_5042875265" description="peptidoglycan glycosyltransferase" evidence="12">
    <location>
        <begin position="20"/>
        <end position="673"/>
    </location>
</feature>
<dbReference type="Pfam" id="PF00912">
    <property type="entry name" value="Transgly"/>
    <property type="match status" value="1"/>
</dbReference>
<gene>
    <name evidence="16" type="primary">pbpC</name>
    <name evidence="16" type="ORF">AABB28_02715</name>
</gene>
<evidence type="ECO:0000256" key="6">
    <source>
        <dbReference type="ARBA" id="ARBA00022676"/>
    </source>
</evidence>
<dbReference type="Pfam" id="PF00905">
    <property type="entry name" value="Transpeptidase"/>
    <property type="match status" value="1"/>
</dbReference>
<dbReference type="InterPro" id="IPR001264">
    <property type="entry name" value="Glyco_trans_51"/>
</dbReference>
<dbReference type="InterPro" id="IPR012338">
    <property type="entry name" value="Beta-lactam/transpept-like"/>
</dbReference>
<evidence type="ECO:0000313" key="17">
    <source>
        <dbReference type="Proteomes" id="UP001451782"/>
    </source>
</evidence>
<keyword evidence="4" id="KW-0121">Carboxypeptidase</keyword>
<feature type="domain" description="Glycosyl transferase family 51" evidence="14">
    <location>
        <begin position="56"/>
        <end position="224"/>
    </location>
</feature>
<proteinExistence type="inferred from homology"/>
<evidence type="ECO:0000256" key="11">
    <source>
        <dbReference type="ARBA" id="ARBA00049902"/>
    </source>
</evidence>
<dbReference type="AlphaFoldDB" id="A0AAN0M3E0"/>
<dbReference type="KEGG" id="yag:AABB28_02715"/>
<feature type="domain" description="Penicillin-binding protein transpeptidase" evidence="13">
    <location>
        <begin position="299"/>
        <end position="509"/>
    </location>
</feature>
<dbReference type="GO" id="GO:0006508">
    <property type="term" value="P:proteolysis"/>
    <property type="evidence" value="ECO:0007669"/>
    <property type="project" value="UniProtKB-KW"/>
</dbReference>
<evidence type="ECO:0000256" key="8">
    <source>
        <dbReference type="ARBA" id="ARBA00022801"/>
    </source>
</evidence>
<keyword evidence="7" id="KW-0808">Transferase</keyword>
<evidence type="ECO:0000256" key="10">
    <source>
        <dbReference type="ARBA" id="ARBA00044770"/>
    </source>
</evidence>
<evidence type="ECO:0000259" key="15">
    <source>
        <dbReference type="Pfam" id="PF06832"/>
    </source>
</evidence>
<dbReference type="InterPro" id="IPR009647">
    <property type="entry name" value="PBP_C"/>
</dbReference>
<dbReference type="GO" id="GO:0008658">
    <property type="term" value="F:penicillin binding"/>
    <property type="evidence" value="ECO:0007669"/>
    <property type="project" value="InterPro"/>
</dbReference>